<name>A0A6G1HJK5_9PEZI</name>
<proteinExistence type="predicted"/>
<evidence type="ECO:0000313" key="2">
    <source>
        <dbReference type="Proteomes" id="UP000799640"/>
    </source>
</evidence>
<gene>
    <name evidence="1" type="ORF">EJ06DRAFT_455557</name>
</gene>
<protein>
    <submittedName>
        <fullName evidence="1">Uncharacterized protein</fullName>
    </submittedName>
</protein>
<organism evidence="1 2">
    <name type="scientific">Trichodelitschia bisporula</name>
    <dbReference type="NCBI Taxonomy" id="703511"/>
    <lineage>
        <taxon>Eukaryota</taxon>
        <taxon>Fungi</taxon>
        <taxon>Dikarya</taxon>
        <taxon>Ascomycota</taxon>
        <taxon>Pezizomycotina</taxon>
        <taxon>Dothideomycetes</taxon>
        <taxon>Dothideomycetes incertae sedis</taxon>
        <taxon>Phaeotrichales</taxon>
        <taxon>Phaeotrichaceae</taxon>
        <taxon>Trichodelitschia</taxon>
    </lineage>
</organism>
<feature type="non-terminal residue" evidence="1">
    <location>
        <position position="1"/>
    </location>
</feature>
<sequence length="97" mass="11271">FEPHSVVVETLPGAAAWWCPRDHLVIFDGFENDESGKRVLNTRTSKGLSISRKHCRKETVRFYLHWPGFQDALGKHKKFYETSMCRRGVCKNCVNRC</sequence>
<reference evidence="1" key="1">
    <citation type="journal article" date="2020" name="Stud. Mycol.">
        <title>101 Dothideomycetes genomes: a test case for predicting lifestyles and emergence of pathogens.</title>
        <authorList>
            <person name="Haridas S."/>
            <person name="Albert R."/>
            <person name="Binder M."/>
            <person name="Bloem J."/>
            <person name="Labutti K."/>
            <person name="Salamov A."/>
            <person name="Andreopoulos B."/>
            <person name="Baker S."/>
            <person name="Barry K."/>
            <person name="Bills G."/>
            <person name="Bluhm B."/>
            <person name="Cannon C."/>
            <person name="Castanera R."/>
            <person name="Culley D."/>
            <person name="Daum C."/>
            <person name="Ezra D."/>
            <person name="Gonzalez J."/>
            <person name="Henrissat B."/>
            <person name="Kuo A."/>
            <person name="Liang C."/>
            <person name="Lipzen A."/>
            <person name="Lutzoni F."/>
            <person name="Magnuson J."/>
            <person name="Mondo S."/>
            <person name="Nolan M."/>
            <person name="Ohm R."/>
            <person name="Pangilinan J."/>
            <person name="Park H.-J."/>
            <person name="Ramirez L."/>
            <person name="Alfaro M."/>
            <person name="Sun H."/>
            <person name="Tritt A."/>
            <person name="Yoshinaga Y."/>
            <person name="Zwiers L.-H."/>
            <person name="Turgeon B."/>
            <person name="Goodwin S."/>
            <person name="Spatafora J."/>
            <person name="Crous P."/>
            <person name="Grigoriev I."/>
        </authorList>
    </citation>
    <scope>NUCLEOTIDE SEQUENCE</scope>
    <source>
        <strain evidence="1">CBS 262.69</strain>
    </source>
</reference>
<dbReference type="EMBL" id="ML996708">
    <property type="protein sequence ID" value="KAF2396172.1"/>
    <property type="molecule type" value="Genomic_DNA"/>
</dbReference>
<dbReference type="Proteomes" id="UP000799640">
    <property type="component" value="Unassembled WGS sequence"/>
</dbReference>
<dbReference type="AlphaFoldDB" id="A0A6G1HJK5"/>
<dbReference type="OrthoDB" id="3944493at2759"/>
<accession>A0A6G1HJK5</accession>
<evidence type="ECO:0000313" key="1">
    <source>
        <dbReference type="EMBL" id="KAF2396172.1"/>
    </source>
</evidence>
<feature type="non-terminal residue" evidence="1">
    <location>
        <position position="97"/>
    </location>
</feature>
<keyword evidence="2" id="KW-1185">Reference proteome</keyword>